<evidence type="ECO:0000313" key="2">
    <source>
        <dbReference type="Proteomes" id="UP000241421"/>
    </source>
</evidence>
<dbReference type="Proteomes" id="UP000241421">
    <property type="component" value="Unassembled WGS sequence"/>
</dbReference>
<keyword evidence="2" id="KW-1185">Reference proteome</keyword>
<gene>
    <name evidence="1" type="ORF">C7C56_015735</name>
</gene>
<comment type="caution">
    <text evidence="1">The sequence shown here is derived from an EMBL/GenBank/DDBJ whole genome shotgun (WGS) entry which is preliminary data.</text>
</comment>
<accession>A0A2U2HIV8</accession>
<dbReference type="AlphaFoldDB" id="A0A2U2HIV8"/>
<proteinExistence type="predicted"/>
<dbReference type="EMBL" id="PXWF02000242">
    <property type="protein sequence ID" value="PWF46708.1"/>
    <property type="molecule type" value="Genomic_DNA"/>
</dbReference>
<evidence type="ECO:0000313" key="1">
    <source>
        <dbReference type="EMBL" id="PWF46708.1"/>
    </source>
</evidence>
<protein>
    <submittedName>
        <fullName evidence="1">DUF433 domain-containing protein</fullName>
    </submittedName>
</protein>
<reference evidence="1 2" key="1">
    <citation type="submission" date="2018-04" db="EMBL/GenBank/DDBJ databases">
        <title>Massilia violaceinigra sp. nov., a novel purple-pigmented bacterium isolated from Tianshan glacier, Xinjiang, China.</title>
        <authorList>
            <person name="Wang H."/>
        </authorList>
    </citation>
    <scope>NUCLEOTIDE SEQUENCE [LARGE SCALE GENOMIC DNA]</scope>
    <source>
        <strain evidence="1 2">B448-2</strain>
    </source>
</reference>
<name>A0A2U2HIV8_9BURK</name>
<dbReference type="OrthoDB" id="940717at2"/>
<sequence>MDLTGIGLYTLKEAERFTGADAREVNRWLFGYRFKGGASVPLWHTQLADMDEGAQKVIGFRDLLELRIVKAFTEHKVPLRVIRAAIVSAREIFSTEYPFTANRFLTDGKSIFYEAFKEHGEVALTDLVRRQLVFEHIIRPELYAGIEFTAGGQALRWYPVKKSEAIVLDPEISFGKPILTEYGIRTDVLAACFAVERDKKRVAALYNIPVGAVNAAMRFEAQAA</sequence>
<organism evidence="1 2">
    <name type="scientific">Massilia glaciei</name>
    <dbReference type="NCBI Taxonomy" id="1524097"/>
    <lineage>
        <taxon>Bacteria</taxon>
        <taxon>Pseudomonadati</taxon>
        <taxon>Pseudomonadota</taxon>
        <taxon>Betaproteobacteria</taxon>
        <taxon>Burkholderiales</taxon>
        <taxon>Oxalobacteraceae</taxon>
        <taxon>Telluria group</taxon>
        <taxon>Massilia</taxon>
    </lineage>
</organism>